<dbReference type="RefSeq" id="WP_207382609.1">
    <property type="nucleotide sequence ID" value="NZ_CYSD01000012.1"/>
</dbReference>
<keyword evidence="3" id="KW-1185">Reference proteome</keyword>
<name>A0A0N7LYP2_9RHOB</name>
<dbReference type="STRING" id="928856.SAMN04488049_103407"/>
<gene>
    <name evidence="2" type="ORF">TRM7557_00377</name>
</gene>
<feature type="transmembrane region" description="Helical" evidence="1">
    <location>
        <begin position="61"/>
        <end position="79"/>
    </location>
</feature>
<evidence type="ECO:0000313" key="3">
    <source>
        <dbReference type="Proteomes" id="UP000052022"/>
    </source>
</evidence>
<reference evidence="2 3" key="1">
    <citation type="submission" date="2015-09" db="EMBL/GenBank/DDBJ databases">
        <authorList>
            <consortium name="Swine Surveillance"/>
        </authorList>
    </citation>
    <scope>NUCLEOTIDE SEQUENCE [LARGE SCALE GENOMIC DNA]</scope>
    <source>
        <strain evidence="2 3">CECT 7557</strain>
    </source>
</reference>
<dbReference type="Proteomes" id="UP000052022">
    <property type="component" value="Unassembled WGS sequence"/>
</dbReference>
<dbReference type="AlphaFoldDB" id="A0A0N7LYP2"/>
<accession>A0A0N7LYP2</accession>
<protein>
    <submittedName>
        <fullName evidence="2">Uncharacterized protein</fullName>
    </submittedName>
</protein>
<proteinExistence type="predicted"/>
<organism evidence="2 3">
    <name type="scientific">Tritonibacter multivorans</name>
    <dbReference type="NCBI Taxonomy" id="928856"/>
    <lineage>
        <taxon>Bacteria</taxon>
        <taxon>Pseudomonadati</taxon>
        <taxon>Pseudomonadota</taxon>
        <taxon>Alphaproteobacteria</taxon>
        <taxon>Rhodobacterales</taxon>
        <taxon>Paracoccaceae</taxon>
        <taxon>Tritonibacter</taxon>
    </lineage>
</organism>
<dbReference type="EMBL" id="CYSD01000012">
    <property type="protein sequence ID" value="CUH75417.1"/>
    <property type="molecule type" value="Genomic_DNA"/>
</dbReference>
<keyword evidence="1" id="KW-0472">Membrane</keyword>
<sequence length="82" mass="8791">MTAYTLPPRLSLSQRLLFAVPVLGRMAKEVTYGDADNIYYALASFVSAWGCAILLFGLPGLYIPALCLVPVVMGLLIAVSRG</sequence>
<keyword evidence="1" id="KW-1133">Transmembrane helix</keyword>
<evidence type="ECO:0000256" key="1">
    <source>
        <dbReference type="SAM" id="Phobius"/>
    </source>
</evidence>
<evidence type="ECO:0000313" key="2">
    <source>
        <dbReference type="EMBL" id="CUH75417.1"/>
    </source>
</evidence>
<keyword evidence="1" id="KW-0812">Transmembrane</keyword>
<feature type="transmembrane region" description="Helical" evidence="1">
    <location>
        <begin position="37"/>
        <end position="56"/>
    </location>
</feature>